<dbReference type="OrthoDB" id="9769355at2"/>
<evidence type="ECO:0000256" key="2">
    <source>
        <dbReference type="ARBA" id="ARBA00022723"/>
    </source>
</evidence>
<dbReference type="EMBL" id="CACSIK010000001">
    <property type="protein sequence ID" value="CAA0093105.1"/>
    <property type="molecule type" value="Genomic_DNA"/>
</dbReference>
<evidence type="ECO:0000313" key="10">
    <source>
        <dbReference type="Proteomes" id="UP000439591"/>
    </source>
</evidence>
<sequence length="365" mass="41348">MSDLKTIVRDTQSYINLPLLYEHWYVAGLSEDFSREPLGRTLLEKSIVFYRTEAGDLVALQNRCLHRSFPLAESKLKGDNIVCGYHGIEYSPEGEINNVPCQTQCPSGKLRKYPTKEAGPFVFIWMGNPENADESKLPNLDYLENPNYLSFHGVKYLEGNYLLMQENLNDLTHFTFLHANTFGADNKLLDDSFLKLPLEYPEINGVTGCYRILNNAEVLKAELSPEQQAAVGDSELVNKNGGITHSPGVWLGSNVLQVKTPAPGQPESYNMYINHYLTPEKHNSCHYWYSVTADYLAPDPDVIALMQQLFSTAFEEDVYAVKHMQHLLSEDTTDYKEINIAGDKAGVQIRRKILEWAKEENPTVT</sequence>
<dbReference type="Pfam" id="PF00355">
    <property type="entry name" value="Rieske"/>
    <property type="match status" value="1"/>
</dbReference>
<accession>A0A5S9NRI7</accession>
<dbReference type="GO" id="GO:0051537">
    <property type="term" value="F:2 iron, 2 sulfur cluster binding"/>
    <property type="evidence" value="ECO:0007669"/>
    <property type="project" value="UniProtKB-KW"/>
</dbReference>
<evidence type="ECO:0000256" key="5">
    <source>
        <dbReference type="ARBA" id="ARBA00023014"/>
    </source>
</evidence>
<evidence type="ECO:0000256" key="3">
    <source>
        <dbReference type="ARBA" id="ARBA00023002"/>
    </source>
</evidence>
<keyword evidence="2" id="KW-0479">Metal-binding</keyword>
<dbReference type="AlphaFoldDB" id="A0A5S9NRI7"/>
<dbReference type="Proteomes" id="UP000439591">
    <property type="component" value="Unassembled WGS sequence"/>
</dbReference>
<dbReference type="Pfam" id="PF19112">
    <property type="entry name" value="VanA_C"/>
    <property type="match status" value="1"/>
</dbReference>
<evidence type="ECO:0000256" key="1">
    <source>
        <dbReference type="ARBA" id="ARBA00022714"/>
    </source>
</evidence>
<reference evidence="9 10" key="1">
    <citation type="submission" date="2019-11" db="EMBL/GenBank/DDBJ databases">
        <authorList>
            <person name="Holert J."/>
        </authorList>
    </citation>
    <scope>NUCLEOTIDE SEQUENCE [LARGE SCALE GENOMIC DNA]</scope>
    <source>
        <strain evidence="8">BC3_2A</strain>
        <strain evidence="7">SB11_1A</strain>
    </source>
</reference>
<evidence type="ECO:0000313" key="8">
    <source>
        <dbReference type="EMBL" id="CAA0110883.1"/>
    </source>
</evidence>
<evidence type="ECO:0000256" key="4">
    <source>
        <dbReference type="ARBA" id="ARBA00023004"/>
    </source>
</evidence>
<name>A0A5S9NRI7_9GAMM</name>
<dbReference type="RefSeq" id="WP_159268959.1">
    <property type="nucleotide sequence ID" value="NZ_CACSIK010000001.1"/>
</dbReference>
<dbReference type="Gene3D" id="3.90.380.10">
    <property type="entry name" value="Naphthalene 1,2-dioxygenase Alpha Subunit, Chain A, domain 1"/>
    <property type="match status" value="1"/>
</dbReference>
<dbReference type="Gene3D" id="2.102.10.10">
    <property type="entry name" value="Rieske [2Fe-2S] iron-sulphur domain"/>
    <property type="match status" value="1"/>
</dbReference>
<dbReference type="Proteomes" id="UP000435877">
    <property type="component" value="Unassembled WGS sequence"/>
</dbReference>
<evidence type="ECO:0000313" key="7">
    <source>
        <dbReference type="EMBL" id="CAA0093105.1"/>
    </source>
</evidence>
<proteinExistence type="predicted"/>
<dbReference type="EMBL" id="CACSIM010000004">
    <property type="protein sequence ID" value="CAA0110883.1"/>
    <property type="molecule type" value="Genomic_DNA"/>
</dbReference>
<dbReference type="InterPro" id="IPR036922">
    <property type="entry name" value="Rieske_2Fe-2S_sf"/>
</dbReference>
<keyword evidence="5" id="KW-0411">Iron-sulfur</keyword>
<dbReference type="SUPFAM" id="SSF50022">
    <property type="entry name" value="ISP domain"/>
    <property type="match status" value="1"/>
</dbReference>
<dbReference type="PROSITE" id="PS51296">
    <property type="entry name" value="RIESKE"/>
    <property type="match status" value="1"/>
</dbReference>
<dbReference type="InterPro" id="IPR017941">
    <property type="entry name" value="Rieske_2Fe-2S"/>
</dbReference>
<evidence type="ECO:0000313" key="9">
    <source>
        <dbReference type="Proteomes" id="UP000435877"/>
    </source>
</evidence>
<dbReference type="PANTHER" id="PTHR21266:SF60">
    <property type="entry name" value="3-KETOSTEROID-9-ALPHA-MONOOXYGENASE, OXYGENASE COMPONENT"/>
    <property type="match status" value="1"/>
</dbReference>
<dbReference type="GO" id="GO:0046872">
    <property type="term" value="F:metal ion binding"/>
    <property type="evidence" value="ECO:0007669"/>
    <property type="project" value="UniProtKB-KW"/>
</dbReference>
<gene>
    <name evidence="7" type="primary">tsaM1_2</name>
    <name evidence="7" type="ORF">IHBHHGIJ_02417</name>
    <name evidence="8" type="ORF">KFEGEMFD_02604</name>
</gene>
<dbReference type="InterPro" id="IPR044043">
    <property type="entry name" value="VanA_C_cat"/>
</dbReference>
<organism evidence="7 9">
    <name type="scientific">Zhongshania aliphaticivorans</name>
    <dbReference type="NCBI Taxonomy" id="1470434"/>
    <lineage>
        <taxon>Bacteria</taxon>
        <taxon>Pseudomonadati</taxon>
        <taxon>Pseudomonadota</taxon>
        <taxon>Gammaproteobacteria</taxon>
        <taxon>Cellvibrionales</taxon>
        <taxon>Spongiibacteraceae</taxon>
        <taxon>Zhongshania</taxon>
    </lineage>
</organism>
<feature type="domain" description="Rieske" evidence="6">
    <location>
        <begin position="24"/>
        <end position="124"/>
    </location>
</feature>
<keyword evidence="7" id="KW-0503">Monooxygenase</keyword>
<protein>
    <submittedName>
        <fullName evidence="7">Toluene-4-sulfonate monooxygenase system iron-sulfur subunit TsaM1</fullName>
        <ecNumber evidence="7">1.14.14.-</ecNumber>
    </submittedName>
</protein>
<keyword evidence="9" id="KW-1185">Reference proteome</keyword>
<keyword evidence="3 7" id="KW-0560">Oxidoreductase</keyword>
<keyword evidence="4" id="KW-0408">Iron</keyword>
<evidence type="ECO:0000259" key="6">
    <source>
        <dbReference type="PROSITE" id="PS51296"/>
    </source>
</evidence>
<dbReference type="InterPro" id="IPR050584">
    <property type="entry name" value="Cholesterol_7-desaturase"/>
</dbReference>
<dbReference type="EC" id="1.14.14.-" evidence="7"/>
<keyword evidence="1" id="KW-0001">2Fe-2S</keyword>
<dbReference type="PANTHER" id="PTHR21266">
    <property type="entry name" value="IRON-SULFUR DOMAIN CONTAINING PROTEIN"/>
    <property type="match status" value="1"/>
</dbReference>
<dbReference type="GO" id="GO:0004497">
    <property type="term" value="F:monooxygenase activity"/>
    <property type="evidence" value="ECO:0007669"/>
    <property type="project" value="UniProtKB-KW"/>
</dbReference>
<dbReference type="SUPFAM" id="SSF55961">
    <property type="entry name" value="Bet v1-like"/>
    <property type="match status" value="1"/>
</dbReference>